<evidence type="ECO:0000313" key="1">
    <source>
        <dbReference type="EMBL" id="KYD12786.1"/>
    </source>
</evidence>
<accession>A0A150LLF0</accession>
<dbReference type="AlphaFoldDB" id="A0A150LLF0"/>
<reference evidence="1 2" key="1">
    <citation type="submission" date="2016-01" db="EMBL/GenBank/DDBJ databases">
        <title>Draft Genome Sequences of Seven Thermophilic Sporeformers Isolated from Foods.</title>
        <authorList>
            <person name="Berendsen E.M."/>
            <person name="Wells-Bennik M.H."/>
            <person name="Krawcyk A.O."/>
            <person name="De Jong A."/>
            <person name="Holsappel S."/>
            <person name="Eijlander R.T."/>
            <person name="Kuipers O.P."/>
        </authorList>
    </citation>
    <scope>NUCLEOTIDE SEQUENCE [LARGE SCALE GENOMIC DNA]</scope>
    <source>
        <strain evidence="1 2">B4135</strain>
    </source>
</reference>
<dbReference type="Proteomes" id="UP000075683">
    <property type="component" value="Unassembled WGS sequence"/>
</dbReference>
<dbReference type="STRING" id="301148.B4135_0385"/>
<gene>
    <name evidence="1" type="ORF">B4135_0385</name>
</gene>
<organism evidence="1 2">
    <name type="scientific">Caldibacillus debilis</name>
    <dbReference type="NCBI Taxonomy" id="301148"/>
    <lineage>
        <taxon>Bacteria</taxon>
        <taxon>Bacillati</taxon>
        <taxon>Bacillota</taxon>
        <taxon>Bacilli</taxon>
        <taxon>Bacillales</taxon>
        <taxon>Bacillaceae</taxon>
        <taxon>Caldibacillus</taxon>
    </lineage>
</organism>
<dbReference type="EMBL" id="LQYT01000090">
    <property type="protein sequence ID" value="KYD12786.1"/>
    <property type="molecule type" value="Genomic_DNA"/>
</dbReference>
<proteinExistence type="predicted"/>
<protein>
    <submittedName>
        <fullName evidence="1">Uncharacterized protein</fullName>
    </submittedName>
</protein>
<sequence length="37" mass="4431">MFVPALFLWEKHKVRQGTSCALFASDVFKFFPEVYKY</sequence>
<evidence type="ECO:0000313" key="2">
    <source>
        <dbReference type="Proteomes" id="UP000075683"/>
    </source>
</evidence>
<comment type="caution">
    <text evidence="1">The sequence shown here is derived from an EMBL/GenBank/DDBJ whole genome shotgun (WGS) entry which is preliminary data.</text>
</comment>
<name>A0A150LLF0_9BACI</name>